<evidence type="ECO:0000259" key="2">
    <source>
        <dbReference type="Pfam" id="PF08639"/>
    </source>
</evidence>
<dbReference type="Pfam" id="PF08639">
    <property type="entry name" value="Sld3_STD"/>
    <property type="match status" value="1"/>
</dbReference>
<name>A0A1Y1VCC6_9FUNG</name>
<feature type="domain" description="DNA replication regulator Sld3 C-terminal" evidence="2">
    <location>
        <begin position="416"/>
        <end position="601"/>
    </location>
</feature>
<dbReference type="InterPro" id="IPR013948">
    <property type="entry name" value="DNA_replication_reg_Sld3_C"/>
</dbReference>
<evidence type="ECO:0000256" key="1">
    <source>
        <dbReference type="SAM" id="MobiDB-lite"/>
    </source>
</evidence>
<keyword evidence="4" id="KW-1185">Reference proteome</keyword>
<accession>A0A1Y1VCC6</accession>
<dbReference type="Gene3D" id="1.20.58.2130">
    <property type="match status" value="1"/>
</dbReference>
<dbReference type="PANTHER" id="PTHR28067:SF1">
    <property type="entry name" value="DNA REPLICATION REGULATOR SLD3"/>
    <property type="match status" value="1"/>
</dbReference>
<dbReference type="GO" id="GO:0031261">
    <property type="term" value="C:DNA replication preinitiation complex"/>
    <property type="evidence" value="ECO:0007669"/>
    <property type="project" value="TreeGrafter"/>
</dbReference>
<organism evidence="3 4">
    <name type="scientific">Piromyces finnis</name>
    <dbReference type="NCBI Taxonomy" id="1754191"/>
    <lineage>
        <taxon>Eukaryota</taxon>
        <taxon>Fungi</taxon>
        <taxon>Fungi incertae sedis</taxon>
        <taxon>Chytridiomycota</taxon>
        <taxon>Chytridiomycota incertae sedis</taxon>
        <taxon>Neocallimastigomycetes</taxon>
        <taxon>Neocallimastigales</taxon>
        <taxon>Neocallimastigaceae</taxon>
        <taxon>Piromyces</taxon>
    </lineage>
</organism>
<feature type="region of interest" description="Disordered" evidence="1">
    <location>
        <begin position="456"/>
        <end position="484"/>
    </location>
</feature>
<feature type="compositionally biased region" description="Basic and acidic residues" evidence="1">
    <location>
        <begin position="464"/>
        <end position="473"/>
    </location>
</feature>
<dbReference type="OrthoDB" id="10592539at2759"/>
<feature type="compositionally biased region" description="Basic and acidic residues" evidence="1">
    <location>
        <begin position="386"/>
        <end position="396"/>
    </location>
</feature>
<feature type="region of interest" description="Disordered" evidence="1">
    <location>
        <begin position="260"/>
        <end position="283"/>
    </location>
</feature>
<feature type="compositionally biased region" description="Polar residues" evidence="1">
    <location>
        <begin position="474"/>
        <end position="484"/>
    </location>
</feature>
<dbReference type="PANTHER" id="PTHR28067">
    <property type="entry name" value="DNA REPLICATION REGULATOR SLD3"/>
    <property type="match status" value="1"/>
</dbReference>
<protein>
    <recommendedName>
        <fullName evidence="2">DNA replication regulator Sld3 C-terminal domain-containing protein</fullName>
    </recommendedName>
</protein>
<feature type="compositionally biased region" description="Basic and acidic residues" evidence="1">
    <location>
        <begin position="319"/>
        <end position="333"/>
    </location>
</feature>
<feature type="region of interest" description="Disordered" evidence="1">
    <location>
        <begin position="303"/>
        <end position="338"/>
    </location>
</feature>
<dbReference type="GO" id="GO:0006270">
    <property type="term" value="P:DNA replication initiation"/>
    <property type="evidence" value="ECO:0007669"/>
    <property type="project" value="InterPro"/>
</dbReference>
<feature type="compositionally biased region" description="Basic and acidic residues" evidence="1">
    <location>
        <begin position="263"/>
        <end position="272"/>
    </location>
</feature>
<evidence type="ECO:0000313" key="4">
    <source>
        <dbReference type="Proteomes" id="UP000193719"/>
    </source>
</evidence>
<reference evidence="3 4" key="1">
    <citation type="submission" date="2016-08" db="EMBL/GenBank/DDBJ databases">
        <title>Genomes of anaerobic fungi encode conserved fungal cellulosomes for biomass hydrolysis.</title>
        <authorList>
            <consortium name="DOE Joint Genome Institute"/>
            <person name="Haitjema C.H."/>
            <person name="Gilmore S.P."/>
            <person name="Henske J.K."/>
            <person name="Solomon K.V."/>
            <person name="De Groot R."/>
            <person name="Kuo A."/>
            <person name="Mondo S.J."/>
            <person name="Salamov A.A."/>
            <person name="Labutti K."/>
            <person name="Zhao Z."/>
            <person name="Chiniquy J."/>
            <person name="Barry K."/>
            <person name="Brewer H.M."/>
            <person name="Purvine S.O."/>
            <person name="Wright A.T."/>
            <person name="Boxma B."/>
            <person name="Van Alen T."/>
            <person name="Hackstein J.H."/>
            <person name="Baker S.E."/>
            <person name="Grigoriev I.V."/>
            <person name="O'Malley M.A."/>
        </authorList>
    </citation>
    <scope>NUCLEOTIDE SEQUENCE [LARGE SCALE GENOMIC DNA]</scope>
    <source>
        <strain evidence="4">finn</strain>
    </source>
</reference>
<dbReference type="AlphaFoldDB" id="A0A1Y1VCC6"/>
<dbReference type="Proteomes" id="UP000193719">
    <property type="component" value="Unassembled WGS sequence"/>
</dbReference>
<feature type="region of interest" description="Disordered" evidence="1">
    <location>
        <begin position="386"/>
        <end position="412"/>
    </location>
</feature>
<evidence type="ECO:0000313" key="3">
    <source>
        <dbReference type="EMBL" id="ORX51809.1"/>
    </source>
</evidence>
<reference evidence="3 4" key="2">
    <citation type="submission" date="2016-08" db="EMBL/GenBank/DDBJ databases">
        <title>Pervasive Adenine N6-methylation of Active Genes in Fungi.</title>
        <authorList>
            <consortium name="DOE Joint Genome Institute"/>
            <person name="Mondo S.J."/>
            <person name="Dannebaum R.O."/>
            <person name="Kuo R.C."/>
            <person name="Labutti K."/>
            <person name="Haridas S."/>
            <person name="Kuo A."/>
            <person name="Salamov A."/>
            <person name="Ahrendt S.R."/>
            <person name="Lipzen A."/>
            <person name="Sullivan W."/>
            <person name="Andreopoulos W.B."/>
            <person name="Clum A."/>
            <person name="Lindquist E."/>
            <person name="Daum C."/>
            <person name="Ramamoorthy G.K."/>
            <person name="Gryganskyi A."/>
            <person name="Culley D."/>
            <person name="Magnuson J.K."/>
            <person name="James T.Y."/>
            <person name="O'Malley M.A."/>
            <person name="Stajich J.E."/>
            <person name="Spatafora J.W."/>
            <person name="Visel A."/>
            <person name="Grigoriev I.V."/>
        </authorList>
    </citation>
    <scope>NUCLEOTIDE SEQUENCE [LARGE SCALE GENOMIC DNA]</scope>
    <source>
        <strain evidence="4">finn</strain>
    </source>
</reference>
<proteinExistence type="predicted"/>
<comment type="caution">
    <text evidence="3">The sequence shown here is derived from an EMBL/GenBank/DDBJ whole genome shotgun (WGS) entry which is preliminary data.</text>
</comment>
<dbReference type="EMBL" id="MCFH01000017">
    <property type="protein sequence ID" value="ORX51809.1"/>
    <property type="molecule type" value="Genomic_DNA"/>
</dbReference>
<sequence>MYYFIIIHYHYFLLDNREQKQSLFKYMDTFKKNSEYEFLSKLSKDIPPFSLKRKSINVVNLIDTNIVDSAWLEGQEYFCQLSHDLEEMEDLISSLFFFKAMNLLKLGMIVEVYLNIRIKNNSDEEFNNDGDLSLLSNDDTEDYESKKYYGILIPLTECFGFIRIINSQAAETIQSYIRSMKKRTSPKQENIFKHLSEDDLFELLSIDLINKSTEDNEINHHEFSMNYLERWYKSILNNFNSTEVKKINLTELMLLSPNSENVLPKEKKDNSKNHSKKSTNKNQYQLFTQDGIIELYRKREKEKAQLEKQMEENQNNDENSEHGNSGKEEQEEKKKKKTVKDIINNLKSLIYNIIYYEKNMVEDFGQTLNTIHNKLFSEEDANEKIKTTKEDGDRSIDSVSTESLDFDEKNDENSREEMKKLYLSTLETAIVMTPEQIDHKYKNFVNYINALSTISHSSDSNENASDKSDHECENNPSLPNTINKNDFFEEGIITEEEEGQIQAWKLHNEKEMDKIEEKVTRMKIEEAQIQVIVLLEYLRLHKKEKINFPDVLLDAENHPPTNLYSKKKEFKKPRKKSDTTIIKNILETLMDKLCIWMTLDQFPAFDSVNTLDNELSDDKITNFVNCILKEL</sequence>
<gene>
    <name evidence="3" type="ORF">BCR36DRAFT_287386</name>
</gene>
<dbReference type="InterPro" id="IPR042511">
    <property type="entry name" value="Sld3"/>
</dbReference>